<dbReference type="EMBL" id="UARG01000017">
    <property type="protein sequence ID" value="SQA77801.1"/>
    <property type="molecule type" value="Genomic_DNA"/>
</dbReference>
<organism evidence="1 2">
    <name type="scientific">Capnocytophaga ochracea</name>
    <dbReference type="NCBI Taxonomy" id="1018"/>
    <lineage>
        <taxon>Bacteria</taxon>
        <taxon>Pseudomonadati</taxon>
        <taxon>Bacteroidota</taxon>
        <taxon>Flavobacteriia</taxon>
        <taxon>Flavobacteriales</taxon>
        <taxon>Flavobacteriaceae</taxon>
        <taxon>Capnocytophaga</taxon>
    </lineage>
</organism>
<evidence type="ECO:0000313" key="1">
    <source>
        <dbReference type="EMBL" id="SQA77801.1"/>
    </source>
</evidence>
<evidence type="ECO:0000313" key="2">
    <source>
        <dbReference type="Proteomes" id="UP000249891"/>
    </source>
</evidence>
<name>A0A2X2RN40_CAPOC</name>
<proteinExistence type="predicted"/>
<sequence length="304" mass="34558">MKRVILLLSTVGLFTACDKGDDLPPSDPIYFADKIVETTLPAQGTQTQTTENLFEYVQNVLGLVRKHTIKVIDGTGRTVEKVYETSYDGTFPIKTVYTEGNVKKEEVVYEKYSSERGRLLKKTTTVVGKESLPTVDEYEYDGGRLKKHTKREKLSANVTKYTVVVYNREVLNEIKAVTSEYTETSGVKSTATTTATDTYVLNYNGTVREHTHTAGNKTSVTTYQYDGRTNPWFLHLSYRATHPEVFLDEQYARNNITKKTVKDSGTTGRSYEQETTYSYFKTEYPLKATVKENGKEVKTIEFTY</sequence>
<accession>A0A2X2RN40</accession>
<gene>
    <name evidence="1" type="ORF">NCTC11546_01021</name>
</gene>
<reference evidence="1 2" key="1">
    <citation type="submission" date="2018-06" db="EMBL/GenBank/DDBJ databases">
        <authorList>
            <consortium name="Pathogen Informatics"/>
            <person name="Doyle S."/>
        </authorList>
    </citation>
    <scope>NUCLEOTIDE SEQUENCE [LARGE SCALE GENOMIC DNA]</scope>
    <source>
        <strain evidence="1 2">NCTC11546</strain>
    </source>
</reference>
<evidence type="ECO:0008006" key="3">
    <source>
        <dbReference type="Google" id="ProtNLM"/>
    </source>
</evidence>
<dbReference type="AlphaFoldDB" id="A0A2X2RN40"/>
<dbReference type="PROSITE" id="PS51257">
    <property type="entry name" value="PROKAR_LIPOPROTEIN"/>
    <property type="match status" value="1"/>
</dbReference>
<dbReference type="RefSeq" id="WP_128091177.1">
    <property type="nucleotide sequence ID" value="NZ_UARG01000017.1"/>
</dbReference>
<protein>
    <recommendedName>
        <fullName evidence="3">DUF4595 domain-containing protein</fullName>
    </recommendedName>
</protein>
<dbReference type="Proteomes" id="UP000249891">
    <property type="component" value="Unassembled WGS sequence"/>
</dbReference>